<evidence type="ECO:0000313" key="1">
    <source>
        <dbReference type="EMBL" id="KAJ1365068.1"/>
    </source>
</evidence>
<reference evidence="1" key="1">
    <citation type="submission" date="2021-06" db="EMBL/GenBank/DDBJ databases">
        <title>Parelaphostrongylus tenuis whole genome reference sequence.</title>
        <authorList>
            <person name="Garwood T.J."/>
            <person name="Larsen P.A."/>
            <person name="Fountain-Jones N.M."/>
            <person name="Garbe J.R."/>
            <person name="Macchietto M.G."/>
            <person name="Kania S.A."/>
            <person name="Gerhold R.W."/>
            <person name="Richards J.E."/>
            <person name="Wolf T.M."/>
        </authorList>
    </citation>
    <scope>NUCLEOTIDE SEQUENCE</scope>
    <source>
        <strain evidence="1">MNPRO001-30</strain>
        <tissue evidence="1">Meninges</tissue>
    </source>
</reference>
<evidence type="ECO:0000313" key="2">
    <source>
        <dbReference type="Proteomes" id="UP001196413"/>
    </source>
</evidence>
<dbReference type="AlphaFoldDB" id="A0AAD5QUB4"/>
<proteinExistence type="predicted"/>
<dbReference type="EMBL" id="JAHQIW010005168">
    <property type="protein sequence ID" value="KAJ1365068.1"/>
    <property type="molecule type" value="Genomic_DNA"/>
</dbReference>
<accession>A0AAD5QUB4</accession>
<dbReference type="Proteomes" id="UP001196413">
    <property type="component" value="Unassembled WGS sequence"/>
</dbReference>
<comment type="caution">
    <text evidence="1">The sequence shown here is derived from an EMBL/GenBank/DDBJ whole genome shotgun (WGS) entry which is preliminary data.</text>
</comment>
<protein>
    <submittedName>
        <fullName evidence="1">Uncharacterized protein</fullName>
    </submittedName>
</protein>
<sequence>MDFGDGSLVEPLLVDSAMMLGRNQTEVGKKINRPLTNDVKIITRSATTSPSFLTLPLQCFHNILTAGCMGYIHTASYFGEPASVLE</sequence>
<gene>
    <name evidence="1" type="ORF">KIN20_025293</name>
</gene>
<keyword evidence="2" id="KW-1185">Reference proteome</keyword>
<name>A0AAD5QUB4_PARTN</name>
<organism evidence="1 2">
    <name type="scientific">Parelaphostrongylus tenuis</name>
    <name type="common">Meningeal worm</name>
    <dbReference type="NCBI Taxonomy" id="148309"/>
    <lineage>
        <taxon>Eukaryota</taxon>
        <taxon>Metazoa</taxon>
        <taxon>Ecdysozoa</taxon>
        <taxon>Nematoda</taxon>
        <taxon>Chromadorea</taxon>
        <taxon>Rhabditida</taxon>
        <taxon>Rhabditina</taxon>
        <taxon>Rhabditomorpha</taxon>
        <taxon>Strongyloidea</taxon>
        <taxon>Metastrongylidae</taxon>
        <taxon>Parelaphostrongylus</taxon>
    </lineage>
</organism>